<keyword evidence="5" id="KW-0547">Nucleotide-binding</keyword>
<dbReference type="SMART" id="SM00382">
    <property type="entry name" value="AAA"/>
    <property type="match status" value="1"/>
</dbReference>
<dbReference type="GO" id="GO:0016887">
    <property type="term" value="F:ATP hydrolysis activity"/>
    <property type="evidence" value="ECO:0007669"/>
    <property type="project" value="InterPro"/>
</dbReference>
<feature type="domain" description="ABC transmembrane type-1" evidence="13">
    <location>
        <begin position="10"/>
        <end position="274"/>
    </location>
</feature>
<keyword evidence="15" id="KW-1185">Reference proteome</keyword>
<feature type="domain" description="ABC transporter" evidence="12">
    <location>
        <begin position="376"/>
        <end position="611"/>
    </location>
</feature>
<dbReference type="PROSITE" id="PS00211">
    <property type="entry name" value="ABC_TRANSPORTER_1"/>
    <property type="match status" value="1"/>
</dbReference>
<dbReference type="PROSITE" id="PS50893">
    <property type="entry name" value="ABC_TRANSPORTER_2"/>
    <property type="match status" value="1"/>
</dbReference>
<accession>A0AAC9LFI6</accession>
<name>A0AAC9LFI6_9PSEU</name>
<dbReference type="GO" id="GO:0140359">
    <property type="term" value="F:ABC-type transporter activity"/>
    <property type="evidence" value="ECO:0007669"/>
    <property type="project" value="InterPro"/>
</dbReference>
<evidence type="ECO:0000256" key="6">
    <source>
        <dbReference type="ARBA" id="ARBA00022840"/>
    </source>
</evidence>
<evidence type="ECO:0000256" key="4">
    <source>
        <dbReference type="ARBA" id="ARBA00022692"/>
    </source>
</evidence>
<gene>
    <name evidence="14" type="ORF">UA74_23295</name>
</gene>
<keyword evidence="2" id="KW-0813">Transport</keyword>
<feature type="compositionally biased region" description="Basic and acidic residues" evidence="10">
    <location>
        <begin position="617"/>
        <end position="629"/>
    </location>
</feature>
<evidence type="ECO:0000256" key="7">
    <source>
        <dbReference type="ARBA" id="ARBA00022989"/>
    </source>
</evidence>
<evidence type="ECO:0000259" key="13">
    <source>
        <dbReference type="PROSITE" id="PS50929"/>
    </source>
</evidence>
<dbReference type="Gene3D" id="1.20.1560.10">
    <property type="entry name" value="ABC transporter type 1, transmembrane domain"/>
    <property type="match status" value="1"/>
</dbReference>
<feature type="compositionally biased region" description="Low complexity" evidence="10">
    <location>
        <begin position="591"/>
        <end position="616"/>
    </location>
</feature>
<evidence type="ECO:0000256" key="8">
    <source>
        <dbReference type="ARBA" id="ARBA00023136"/>
    </source>
</evidence>
<dbReference type="InterPro" id="IPR017871">
    <property type="entry name" value="ABC_transporter-like_CS"/>
</dbReference>
<protein>
    <submittedName>
        <fullName evidence="14">ABC transporter</fullName>
    </submittedName>
</protein>
<dbReference type="CDD" id="cd18584">
    <property type="entry name" value="ABC_6TM_AarD_CydD"/>
    <property type="match status" value="1"/>
</dbReference>
<dbReference type="InterPro" id="IPR039421">
    <property type="entry name" value="Type_1_exporter"/>
</dbReference>
<dbReference type="Pfam" id="PF00664">
    <property type="entry name" value="ABC_membrane"/>
    <property type="match status" value="1"/>
</dbReference>
<feature type="region of interest" description="Disordered" evidence="10">
    <location>
        <begin position="591"/>
        <end position="655"/>
    </location>
</feature>
<dbReference type="PANTHER" id="PTHR24221:SF590">
    <property type="entry name" value="COMPONENT LINKED WITH THE ASSEMBLY OF CYTOCHROME' TRANSPORT TRANSMEMBRANE ATP-BINDING PROTEIN ABC TRANSPORTER CYDD-RELATED"/>
    <property type="match status" value="1"/>
</dbReference>
<evidence type="ECO:0000256" key="11">
    <source>
        <dbReference type="SAM" id="Phobius"/>
    </source>
</evidence>
<dbReference type="InterPro" id="IPR003593">
    <property type="entry name" value="AAA+_ATPase"/>
</dbReference>
<feature type="transmembrane region" description="Helical" evidence="11">
    <location>
        <begin position="211"/>
        <end position="239"/>
    </location>
</feature>
<dbReference type="InterPro" id="IPR003439">
    <property type="entry name" value="ABC_transporter-like_ATP-bd"/>
</dbReference>
<evidence type="ECO:0000256" key="10">
    <source>
        <dbReference type="SAM" id="MobiDB-lite"/>
    </source>
</evidence>
<evidence type="ECO:0000256" key="2">
    <source>
        <dbReference type="ARBA" id="ARBA00022448"/>
    </source>
</evidence>
<dbReference type="Pfam" id="PF00005">
    <property type="entry name" value="ABC_tran"/>
    <property type="match status" value="1"/>
</dbReference>
<dbReference type="InterPro" id="IPR036640">
    <property type="entry name" value="ABC1_TM_sf"/>
</dbReference>
<evidence type="ECO:0000256" key="9">
    <source>
        <dbReference type="ARBA" id="ARBA00061644"/>
    </source>
</evidence>
<dbReference type="PANTHER" id="PTHR24221">
    <property type="entry name" value="ATP-BINDING CASSETTE SUB-FAMILY B"/>
    <property type="match status" value="1"/>
</dbReference>
<keyword evidence="7 11" id="KW-1133">Transmembrane helix</keyword>
<feature type="transmembrane region" description="Helical" evidence="11">
    <location>
        <begin position="106"/>
        <end position="124"/>
    </location>
</feature>
<dbReference type="AlphaFoldDB" id="A0AAC9LFI6"/>
<feature type="compositionally biased region" description="Low complexity" evidence="10">
    <location>
        <begin position="299"/>
        <end position="310"/>
    </location>
</feature>
<dbReference type="SUPFAM" id="SSF52540">
    <property type="entry name" value="P-loop containing nucleoside triphosphate hydrolases"/>
    <property type="match status" value="1"/>
</dbReference>
<dbReference type="Gene3D" id="3.40.50.300">
    <property type="entry name" value="P-loop containing nucleotide triphosphate hydrolases"/>
    <property type="match status" value="1"/>
</dbReference>
<comment type="similarity">
    <text evidence="9">Belongs to the ABC transporter superfamily. Lipid exporter (TC 3.A.1.106) family.</text>
</comment>
<dbReference type="SUPFAM" id="SSF90123">
    <property type="entry name" value="ABC transporter transmembrane region"/>
    <property type="match status" value="1"/>
</dbReference>
<evidence type="ECO:0000259" key="12">
    <source>
        <dbReference type="PROSITE" id="PS50893"/>
    </source>
</evidence>
<feature type="compositionally biased region" description="Basic and acidic residues" evidence="10">
    <location>
        <begin position="350"/>
        <end position="376"/>
    </location>
</feature>
<evidence type="ECO:0000256" key="3">
    <source>
        <dbReference type="ARBA" id="ARBA00022475"/>
    </source>
</evidence>
<dbReference type="RefSeq" id="WP_157434402.1">
    <property type="nucleotide sequence ID" value="NZ_CP016076.1"/>
</dbReference>
<evidence type="ECO:0000256" key="1">
    <source>
        <dbReference type="ARBA" id="ARBA00004651"/>
    </source>
</evidence>
<dbReference type="GO" id="GO:0005524">
    <property type="term" value="F:ATP binding"/>
    <property type="evidence" value="ECO:0007669"/>
    <property type="project" value="UniProtKB-KW"/>
</dbReference>
<dbReference type="EMBL" id="CP016076">
    <property type="protein sequence ID" value="APU16677.1"/>
    <property type="molecule type" value="Genomic_DNA"/>
</dbReference>
<reference evidence="15" key="1">
    <citation type="submission" date="2016-06" db="EMBL/GenBank/DDBJ databases">
        <title>Complete genome sequence of Actinoalloteichus fjordicus DSM 46855 (=ADI127-17), type strain of the new species Actinoalloteichus fjordicus.</title>
        <authorList>
            <person name="Ruckert C."/>
            <person name="Nouioui I."/>
            <person name="Willmese J."/>
            <person name="van Wezel G."/>
            <person name="Klenk H.-P."/>
            <person name="Kalinowski J."/>
            <person name="Zotchev S.B."/>
        </authorList>
    </citation>
    <scope>NUCLEOTIDE SEQUENCE [LARGE SCALE GENOMIC DNA]</scope>
    <source>
        <strain evidence="15">ADI127-7</strain>
    </source>
</reference>
<dbReference type="GO" id="GO:0005886">
    <property type="term" value="C:plasma membrane"/>
    <property type="evidence" value="ECO:0007669"/>
    <property type="project" value="UniProtKB-SubCell"/>
</dbReference>
<dbReference type="InterPro" id="IPR027417">
    <property type="entry name" value="P-loop_NTPase"/>
</dbReference>
<comment type="subcellular location">
    <subcellularLocation>
        <location evidence="1">Cell membrane</location>
        <topology evidence="1">Multi-pass membrane protein</topology>
    </subcellularLocation>
</comment>
<organism evidence="14 15">
    <name type="scientific">Actinoalloteichus fjordicus</name>
    <dbReference type="NCBI Taxonomy" id="1612552"/>
    <lineage>
        <taxon>Bacteria</taxon>
        <taxon>Bacillati</taxon>
        <taxon>Actinomycetota</taxon>
        <taxon>Actinomycetes</taxon>
        <taxon>Pseudonocardiales</taxon>
        <taxon>Pseudonocardiaceae</taxon>
        <taxon>Actinoalloteichus</taxon>
    </lineage>
</organism>
<keyword evidence="6" id="KW-0067">ATP-binding</keyword>
<evidence type="ECO:0000256" key="5">
    <source>
        <dbReference type="ARBA" id="ARBA00022741"/>
    </source>
</evidence>
<evidence type="ECO:0000313" key="14">
    <source>
        <dbReference type="EMBL" id="APU16677.1"/>
    </source>
</evidence>
<keyword evidence="8 11" id="KW-0472">Membrane</keyword>
<dbReference type="InterPro" id="IPR011527">
    <property type="entry name" value="ABC1_TM_dom"/>
</dbReference>
<evidence type="ECO:0000313" key="15">
    <source>
        <dbReference type="Proteomes" id="UP000185511"/>
    </source>
</evidence>
<feature type="compositionally biased region" description="Low complexity" evidence="10">
    <location>
        <begin position="319"/>
        <end position="330"/>
    </location>
</feature>
<dbReference type="PROSITE" id="PS50929">
    <property type="entry name" value="ABC_TM1F"/>
    <property type="match status" value="1"/>
</dbReference>
<dbReference type="FunFam" id="3.40.50.300:FF:000299">
    <property type="entry name" value="ABC transporter ATP-binding protein/permease"/>
    <property type="match status" value="1"/>
</dbReference>
<feature type="transmembrane region" description="Helical" evidence="11">
    <location>
        <begin position="130"/>
        <end position="151"/>
    </location>
</feature>
<dbReference type="Proteomes" id="UP000185511">
    <property type="component" value="Chromosome"/>
</dbReference>
<keyword evidence="3" id="KW-1003">Cell membrane</keyword>
<dbReference type="KEGG" id="acad:UA74_23295"/>
<keyword evidence="4 11" id="KW-0812">Transmembrane</keyword>
<sequence length="655" mass="68756">MPRRERGRWALYALAQALLIIAQAELLARTIAGLDSGMLPWLAGVVALRAVVTRAFGAAARRASIAVRQDLGGRLVRRADSRRRGGEFSTLLTQGLAALDPYLSGYLPQVVTAVVVPPLVLIRIGMADWISAVIVVAALPLIPVFGALIGLRTRELTDHRWQELQRLGGHFRDVLVGLSTLRVFGRTDHQALVIRDIAEGHRRATMGALRVAFLSSLVLELVCSITVALVAVPIGLRLIAGDVDLAPALVVLLLTPEALLPVRALGTRFHAAAEGMTVADEVRAVLADQSAGADEPATAVSVSAGSAGSGRLSPREDGAAAGAAGRVGVGDPVRFDDIDPPPADPPQPADRLRITASDRRRPDERRESDRDDPPEIRLEEVTVRFPGRDRPALDRVSLTIAPGERLAVVGPSGAGKSTLLHLLLGFVTPDEGRVLIDGVDLADQDIARWRGRIAWTPQQPHLFATSVADNIRLGSPEAGADQVRAAAATAEAAGFIEALPDGYDTVLGERGAGVSAGQRQRIALARAFLRAAPVVLLDEPTARLDLRSEAAVVTAAARLLADRTALLVAHRPALAGIADRVVTLTNGRAADGAATPRAEAATPRPGETAQAAGAGAETRRVETTGREPAPDSSDPDATGRDDRSPARIGGAEAGP</sequence>
<proteinExistence type="inferred from homology"/>
<feature type="transmembrane region" description="Helical" evidence="11">
    <location>
        <begin position="38"/>
        <end position="59"/>
    </location>
</feature>
<feature type="region of interest" description="Disordered" evidence="10">
    <location>
        <begin position="295"/>
        <end position="376"/>
    </location>
</feature>